<sequence length="126" mass="13401">MRLVPTLLCAAALSAAVVMSPAAVADQQLAASMCDYVAANDRNRLRKVLSDYRLRLRNIYDGVVCNGEPLIRHAFRSNAPDVGEFIARQLPGSQIADSGDIAWAESNGFADSPLLAALKDRAGAGD</sequence>
<dbReference type="EMBL" id="LAHO01000013">
    <property type="protein sequence ID" value="KKO44886.1"/>
    <property type="molecule type" value="Genomic_DNA"/>
</dbReference>
<evidence type="ECO:0000256" key="1">
    <source>
        <dbReference type="SAM" id="SignalP"/>
    </source>
</evidence>
<dbReference type="InterPro" id="IPR022193">
    <property type="entry name" value="DUF3718"/>
</dbReference>
<evidence type="ECO:0000313" key="2">
    <source>
        <dbReference type="EMBL" id="KKO44886.1"/>
    </source>
</evidence>
<evidence type="ECO:0000313" key="3">
    <source>
        <dbReference type="Proteomes" id="UP000034228"/>
    </source>
</evidence>
<proteinExistence type="predicted"/>
<keyword evidence="1" id="KW-0732">Signal</keyword>
<dbReference type="Proteomes" id="UP000034228">
    <property type="component" value="Unassembled WGS sequence"/>
</dbReference>
<protein>
    <recommendedName>
        <fullName evidence="4">DUF3718 domain-containing protein</fullName>
    </recommendedName>
</protein>
<organism evidence="2 3">
    <name type="scientific">Arsukibacterium ikkense</name>
    <dbReference type="NCBI Taxonomy" id="336831"/>
    <lineage>
        <taxon>Bacteria</taxon>
        <taxon>Pseudomonadati</taxon>
        <taxon>Pseudomonadota</taxon>
        <taxon>Gammaproteobacteria</taxon>
        <taxon>Chromatiales</taxon>
        <taxon>Chromatiaceae</taxon>
        <taxon>Arsukibacterium</taxon>
    </lineage>
</organism>
<comment type="caution">
    <text evidence="2">The sequence shown here is derived from an EMBL/GenBank/DDBJ whole genome shotgun (WGS) entry which is preliminary data.</text>
</comment>
<accession>A0A0M2V2M6</accession>
<dbReference type="PATRIC" id="fig|336831.14.peg.3520"/>
<feature type="chain" id="PRO_5005644203" description="DUF3718 domain-containing protein" evidence="1">
    <location>
        <begin position="26"/>
        <end position="126"/>
    </location>
</feature>
<dbReference type="OrthoDB" id="6197363at2"/>
<reference evidence="2 3" key="1">
    <citation type="submission" date="2015-03" db="EMBL/GenBank/DDBJ databases">
        <title>Draft genome sequences of two protease-producing strains of Arsukibacterium isolated from two cold and alkaline environments.</title>
        <authorList>
            <person name="Lylloff J.E."/>
            <person name="Skov L.B."/>
            <person name="Jepsen M."/>
            <person name="Hallin P.F."/>
            <person name="Sorensen S.J."/>
            <person name="Stougaard P."/>
            <person name="Glaring M.A."/>
        </authorList>
    </citation>
    <scope>NUCLEOTIDE SEQUENCE [LARGE SCALE GENOMIC DNA]</scope>
    <source>
        <strain evidence="2 3">GCM72</strain>
    </source>
</reference>
<feature type="signal peptide" evidence="1">
    <location>
        <begin position="1"/>
        <end position="25"/>
    </location>
</feature>
<gene>
    <name evidence="2" type="ORF">WG68_13750</name>
</gene>
<evidence type="ECO:0008006" key="4">
    <source>
        <dbReference type="Google" id="ProtNLM"/>
    </source>
</evidence>
<name>A0A0M2V2M6_9GAMM</name>
<dbReference type="STRING" id="336831.WG68_13750"/>
<dbReference type="RefSeq" id="WP_046558271.1">
    <property type="nucleotide sequence ID" value="NZ_LAHO01000013.1"/>
</dbReference>
<dbReference type="AlphaFoldDB" id="A0A0M2V2M6"/>
<keyword evidence="3" id="KW-1185">Reference proteome</keyword>
<dbReference type="Pfam" id="PF12514">
    <property type="entry name" value="DUF3718"/>
    <property type="match status" value="1"/>
</dbReference>